<evidence type="ECO:0000256" key="3">
    <source>
        <dbReference type="ARBA" id="ARBA00022525"/>
    </source>
</evidence>
<dbReference type="EMBL" id="JAHRHY010000022">
    <property type="protein sequence ID" value="KAG9061870.1"/>
    <property type="molecule type" value="Genomic_DNA"/>
</dbReference>
<dbReference type="GO" id="GO:0043657">
    <property type="term" value="C:host cell"/>
    <property type="evidence" value="ECO:0007669"/>
    <property type="project" value="UniProtKB-SubCell"/>
</dbReference>
<keyword evidence="3" id="KW-0964">Secreted</keyword>
<name>A0A9P8BN51_9FUNG</name>
<dbReference type="Pfam" id="PF20147">
    <property type="entry name" value="Crinkler"/>
    <property type="match status" value="1"/>
</dbReference>
<dbReference type="AlphaFoldDB" id="A0A9P8BN51"/>
<dbReference type="Proteomes" id="UP000707451">
    <property type="component" value="Unassembled WGS sequence"/>
</dbReference>
<sequence>MSNNLLKLFCLVDGEATTNAFPVEIESTKTIGDLKNFIKDKNAVEFTDVDANSLTLWRVSIPDADDDETPVLLDGLTRKKKLRVTNELSMVFDAAYPEDTIHVIVQRPPPDPQYLPQKKRIRIEEGWKPFTASDGIRVDLPPSWIDILASTEFVPEPRAAFAHLKGNVQAGDAIIMPNMGQDPKDFGCYGQGRRLFVTEQMLELWDDMHRDQERTYRRVLSGPMGVGKSYLSYFLAARAYVEGWLVLYISDAAVLDKNKQDESALQVVKRFLALNKDILTGAELAMLLNDYDGTRNISRNAMSVIFGTLLMSRDRKTLLLVDEHGKLFQRKPYVPDKFKSLVPLKSYHWWGEDAKGSRVVFTGTAHAKYEMEILEMSYRFTSVVFVGPLSRHVFSKLLDTHRRLAAPAIRDEVTAITNCVARELVYLSAAVKDRPEPISLDDLHKWTKDRTKDFLAIVTVYYKSLDAYSKEQFYKALQQTFLGSTSTIDFEWDFLDLGLIYRGKDVTQIGTQHHILCRPAQWALLELFKTLPLAANTRSRICDGSLSGADFETALCHQLICTTKPIVLNATDLNGKNSTTITLDFSHCDTLQTDKGSTSLGSGHKKALTRGYERYPRFDFMLGLLFIQASISDFESHNAGSADISKAFNVRDANNKNQIERYLNDLYGSDHHAEIVDNRFVITRNGVRVPEFRIVYIRGSLGKPSHRGLVKKYPDVRHISFEEVREKLFKNIGTSSL</sequence>
<evidence type="ECO:0000256" key="1">
    <source>
        <dbReference type="ARBA" id="ARBA00004340"/>
    </source>
</evidence>
<comment type="caution">
    <text evidence="5">The sequence shown here is derived from an EMBL/GenBank/DDBJ whole genome shotgun (WGS) entry which is preliminary data.</text>
</comment>
<comment type="subcellular location">
    <subcellularLocation>
        <location evidence="1">Host cell</location>
    </subcellularLocation>
    <subcellularLocation>
        <location evidence="2">Secreted</location>
    </subcellularLocation>
</comment>
<accession>A0A9P8BN51</accession>
<dbReference type="InterPro" id="IPR045379">
    <property type="entry name" value="Crinkler_N"/>
</dbReference>
<dbReference type="InterPro" id="IPR027417">
    <property type="entry name" value="P-loop_NTPase"/>
</dbReference>
<gene>
    <name evidence="5" type="ORF">KI688_007021</name>
</gene>
<dbReference type="SUPFAM" id="SSF52540">
    <property type="entry name" value="P-loop containing nucleoside triphosphate hydrolases"/>
    <property type="match status" value="1"/>
</dbReference>
<organism evidence="5 6">
    <name type="scientific">Linnemannia hyalina</name>
    <dbReference type="NCBI Taxonomy" id="64524"/>
    <lineage>
        <taxon>Eukaryota</taxon>
        <taxon>Fungi</taxon>
        <taxon>Fungi incertae sedis</taxon>
        <taxon>Mucoromycota</taxon>
        <taxon>Mortierellomycotina</taxon>
        <taxon>Mortierellomycetes</taxon>
        <taxon>Mortierellales</taxon>
        <taxon>Mortierellaceae</taxon>
        <taxon>Linnemannia</taxon>
    </lineage>
</organism>
<evidence type="ECO:0000259" key="4">
    <source>
        <dbReference type="Pfam" id="PF20147"/>
    </source>
</evidence>
<feature type="domain" description="Crinkler effector protein N-terminal" evidence="4">
    <location>
        <begin position="6"/>
        <end position="106"/>
    </location>
</feature>
<dbReference type="GO" id="GO:0005576">
    <property type="term" value="C:extracellular region"/>
    <property type="evidence" value="ECO:0007669"/>
    <property type="project" value="UniProtKB-SubCell"/>
</dbReference>
<reference evidence="5" key="1">
    <citation type="submission" date="2021-06" db="EMBL/GenBank/DDBJ databases">
        <title>Genome Sequence of Mortierella hyaline Strain SCG-10, a Cold-Adapted, Nitrate-Reducing Fungus Isolated from Soil in Minnesota, USA.</title>
        <authorList>
            <person name="Aldossari N."/>
        </authorList>
    </citation>
    <scope>NUCLEOTIDE SEQUENCE</scope>
    <source>
        <strain evidence="5">SCG-10</strain>
    </source>
</reference>
<keyword evidence="6" id="KW-1185">Reference proteome</keyword>
<proteinExistence type="predicted"/>
<protein>
    <recommendedName>
        <fullName evidence="4">Crinkler effector protein N-terminal domain-containing protein</fullName>
    </recommendedName>
</protein>
<evidence type="ECO:0000313" key="5">
    <source>
        <dbReference type="EMBL" id="KAG9061870.1"/>
    </source>
</evidence>
<evidence type="ECO:0000256" key="2">
    <source>
        <dbReference type="ARBA" id="ARBA00004613"/>
    </source>
</evidence>
<dbReference type="OrthoDB" id="2303713at2759"/>
<evidence type="ECO:0000313" key="6">
    <source>
        <dbReference type="Proteomes" id="UP000707451"/>
    </source>
</evidence>